<dbReference type="GO" id="GO:0004519">
    <property type="term" value="F:endonuclease activity"/>
    <property type="evidence" value="ECO:0007669"/>
    <property type="project" value="InterPro"/>
</dbReference>
<feature type="domain" description="Homing endonuclease LAGLIDADG" evidence="1">
    <location>
        <begin position="14"/>
        <end position="123"/>
    </location>
</feature>
<evidence type="ECO:0000259" key="1">
    <source>
        <dbReference type="Pfam" id="PF00961"/>
    </source>
</evidence>
<dbReference type="EMBL" id="MHKZ01000035">
    <property type="protein sequence ID" value="OGY99666.1"/>
    <property type="molecule type" value="Genomic_DNA"/>
</dbReference>
<reference evidence="2 3" key="1">
    <citation type="journal article" date="2016" name="Nat. Commun.">
        <title>Thousands of microbial genomes shed light on interconnected biogeochemical processes in an aquifer system.</title>
        <authorList>
            <person name="Anantharaman K."/>
            <person name="Brown C.T."/>
            <person name="Hug L.A."/>
            <person name="Sharon I."/>
            <person name="Castelle C.J."/>
            <person name="Probst A.J."/>
            <person name="Thomas B.C."/>
            <person name="Singh A."/>
            <person name="Wilkins M.J."/>
            <person name="Karaoz U."/>
            <person name="Brodie E.L."/>
            <person name="Williams K.H."/>
            <person name="Hubbard S.S."/>
            <person name="Banfield J.F."/>
        </authorList>
    </citation>
    <scope>NUCLEOTIDE SEQUENCE [LARGE SCALE GENOMIC DNA]</scope>
</reference>
<dbReference type="InterPro" id="IPR004860">
    <property type="entry name" value="LAGLIDADG_dom"/>
</dbReference>
<organism evidence="2 3">
    <name type="scientific">Candidatus Liptonbacteria bacterium RIFCSPLOWO2_01_FULL_45_15</name>
    <dbReference type="NCBI Taxonomy" id="1798649"/>
    <lineage>
        <taxon>Bacteria</taxon>
        <taxon>Candidatus Liptoniibacteriota</taxon>
    </lineage>
</organism>
<dbReference type="STRING" id="1798649.A3B13_01260"/>
<proteinExistence type="predicted"/>
<evidence type="ECO:0000313" key="3">
    <source>
        <dbReference type="Proteomes" id="UP000176287"/>
    </source>
</evidence>
<dbReference type="Pfam" id="PF00961">
    <property type="entry name" value="LAGLIDADG_1"/>
    <property type="match status" value="1"/>
</dbReference>
<accession>A0A1G2CEL0</accession>
<dbReference type="AlphaFoldDB" id="A0A1G2CEL0"/>
<comment type="caution">
    <text evidence="2">The sequence shown here is derived from an EMBL/GenBank/DDBJ whole genome shotgun (WGS) entry which is preliminary data.</text>
</comment>
<sequence>MIPDNEKLSYEYIRGLVEGEGCFTFCSVKRRKDDIEEFRFIIPTFVIGMHERDTNLLIMVKNTLKLRNKINTYPPRERKDGYKRGAMSHLVVRDLGQLKNIIVPLFYKKLKGNKGRQFEQWLEKIGNDPAVPDSYKFIYKIYKAGFYDRNPGFE</sequence>
<name>A0A1G2CEL0_9BACT</name>
<gene>
    <name evidence="2" type="ORF">A3B13_01260</name>
</gene>
<evidence type="ECO:0000313" key="2">
    <source>
        <dbReference type="EMBL" id="OGY99666.1"/>
    </source>
</evidence>
<dbReference type="InterPro" id="IPR027434">
    <property type="entry name" value="Homing_endonucl"/>
</dbReference>
<dbReference type="Proteomes" id="UP000176287">
    <property type="component" value="Unassembled WGS sequence"/>
</dbReference>
<dbReference type="SUPFAM" id="SSF55608">
    <property type="entry name" value="Homing endonucleases"/>
    <property type="match status" value="1"/>
</dbReference>
<dbReference type="Gene3D" id="3.10.28.10">
    <property type="entry name" value="Homing endonucleases"/>
    <property type="match status" value="1"/>
</dbReference>
<protein>
    <recommendedName>
        <fullName evidence="1">Homing endonuclease LAGLIDADG domain-containing protein</fullName>
    </recommendedName>
</protein>